<dbReference type="PANTHER" id="PTHR48100">
    <property type="entry name" value="BROAD-SPECIFICITY PHOSPHATASE YOR283W-RELATED"/>
    <property type="match status" value="1"/>
</dbReference>
<dbReference type="InterPro" id="IPR029033">
    <property type="entry name" value="His_PPase_superfam"/>
</dbReference>
<dbReference type="GO" id="GO:0016791">
    <property type="term" value="F:phosphatase activity"/>
    <property type="evidence" value="ECO:0007669"/>
    <property type="project" value="TreeGrafter"/>
</dbReference>
<dbReference type="GO" id="GO:0005737">
    <property type="term" value="C:cytoplasm"/>
    <property type="evidence" value="ECO:0007669"/>
    <property type="project" value="TreeGrafter"/>
</dbReference>
<protein>
    <recommendedName>
        <fullName evidence="5">Histidine phosphatase family protein</fullName>
    </recommendedName>
</protein>
<evidence type="ECO:0000256" key="2">
    <source>
        <dbReference type="PIRSR" id="PIRSR613078-2"/>
    </source>
</evidence>
<accession>A0A2N6VQ29</accession>
<dbReference type="SMART" id="SM00855">
    <property type="entry name" value="PGAM"/>
    <property type="match status" value="1"/>
</dbReference>
<feature type="binding site" evidence="2">
    <location>
        <begin position="87"/>
        <end position="90"/>
    </location>
    <ligand>
        <name>substrate</name>
    </ligand>
</feature>
<dbReference type="Proteomes" id="UP000235598">
    <property type="component" value="Unassembled WGS sequence"/>
</dbReference>
<evidence type="ECO:0000313" key="3">
    <source>
        <dbReference type="EMBL" id="PMD06244.1"/>
    </source>
</evidence>
<evidence type="ECO:0008006" key="5">
    <source>
        <dbReference type="Google" id="ProtNLM"/>
    </source>
</evidence>
<dbReference type="EMBL" id="PNHK01000001">
    <property type="protein sequence ID" value="PMD06244.1"/>
    <property type="molecule type" value="Genomic_DNA"/>
</dbReference>
<feature type="active site" description="Proton donor/acceptor" evidence="1">
    <location>
        <position position="87"/>
    </location>
</feature>
<gene>
    <name evidence="3" type="ORF">CJ199_02415</name>
</gene>
<evidence type="ECO:0000313" key="4">
    <source>
        <dbReference type="Proteomes" id="UP000235598"/>
    </source>
</evidence>
<dbReference type="AlphaFoldDB" id="A0A2N6VQ29"/>
<reference evidence="3 4" key="1">
    <citation type="submission" date="2017-09" db="EMBL/GenBank/DDBJ databases">
        <title>Bacterial strain isolated from the female urinary microbiota.</title>
        <authorList>
            <person name="Thomas-White K."/>
            <person name="Kumar N."/>
            <person name="Forster S."/>
            <person name="Putonti C."/>
            <person name="Lawley T."/>
            <person name="Wolfe A.J."/>
        </authorList>
    </citation>
    <scope>NUCLEOTIDE SEQUENCE [LARGE SCALE GENOMIC DNA]</scope>
    <source>
        <strain evidence="3 4">UMB1301</strain>
    </source>
</reference>
<sequence>MVTIILLRHGESTANVQRVLAGRLAGVALTDRGREQVAKVAQELPRIDVIRHSTIDRCVDTARIVASNRTSAQSSDVTLEADSRFDEVDYGEWSGLALDDLRTRAHWERVQQSPHTFEFPGGEAMTHVFNRAVDGLTSLINDLGPGQTGLIVSHGDVIKAMVAHAVGAGLSNFQRFGVQPAQFCVLHVQGQVMTLSLGGSRISGTTLGGEC</sequence>
<dbReference type="OrthoDB" id="4120859at2"/>
<dbReference type="SUPFAM" id="SSF53254">
    <property type="entry name" value="Phosphoglycerate mutase-like"/>
    <property type="match status" value="1"/>
</dbReference>
<proteinExistence type="predicted"/>
<feature type="binding site" evidence="2">
    <location>
        <position position="57"/>
    </location>
    <ligand>
        <name>substrate</name>
    </ligand>
</feature>
<dbReference type="CDD" id="cd07067">
    <property type="entry name" value="HP_PGM_like"/>
    <property type="match status" value="1"/>
</dbReference>
<dbReference type="InterPro" id="IPR013078">
    <property type="entry name" value="His_Pase_superF_clade-1"/>
</dbReference>
<dbReference type="PROSITE" id="PS00175">
    <property type="entry name" value="PG_MUTASE"/>
    <property type="match status" value="1"/>
</dbReference>
<feature type="active site" description="Tele-phosphohistidine intermediate" evidence="1">
    <location>
        <position position="9"/>
    </location>
</feature>
<name>A0A2N6VQ29_9MICO</name>
<dbReference type="InterPro" id="IPR050275">
    <property type="entry name" value="PGM_Phosphatase"/>
</dbReference>
<dbReference type="PANTHER" id="PTHR48100:SF2">
    <property type="entry name" value="CONSERVED PROTEIN"/>
    <property type="match status" value="1"/>
</dbReference>
<dbReference type="Pfam" id="PF00300">
    <property type="entry name" value="His_Phos_1"/>
    <property type="match status" value="1"/>
</dbReference>
<dbReference type="InterPro" id="IPR001345">
    <property type="entry name" value="PG/BPGM_mutase_AS"/>
</dbReference>
<feature type="binding site" evidence="2">
    <location>
        <begin position="8"/>
        <end position="15"/>
    </location>
    <ligand>
        <name>substrate</name>
    </ligand>
</feature>
<comment type="caution">
    <text evidence="3">The sequence shown here is derived from an EMBL/GenBank/DDBJ whole genome shotgun (WGS) entry which is preliminary data.</text>
</comment>
<organism evidence="3 4">
    <name type="scientific">Brevibacterium paucivorans</name>
    <dbReference type="NCBI Taxonomy" id="170994"/>
    <lineage>
        <taxon>Bacteria</taxon>
        <taxon>Bacillati</taxon>
        <taxon>Actinomycetota</taxon>
        <taxon>Actinomycetes</taxon>
        <taxon>Micrococcales</taxon>
        <taxon>Brevibacteriaceae</taxon>
        <taxon>Brevibacterium</taxon>
    </lineage>
</organism>
<evidence type="ECO:0000256" key="1">
    <source>
        <dbReference type="PIRSR" id="PIRSR613078-1"/>
    </source>
</evidence>
<dbReference type="Gene3D" id="3.40.50.1240">
    <property type="entry name" value="Phosphoglycerate mutase-like"/>
    <property type="match status" value="1"/>
</dbReference>
<dbReference type="RefSeq" id="WP_102237895.1">
    <property type="nucleotide sequence ID" value="NZ_PNHK01000001.1"/>
</dbReference>